<sequence length="82" mass="8328">MPRQHRLPEPSAHRGTVALARNNSALYPGSAVGSAPGGLAPVFGPAPSAPPRAAAGPALHLAAGRRSRRAARVSTLGCYEHS</sequence>
<comment type="caution">
    <text evidence="1">The sequence shown here is derived from an EMBL/GenBank/DDBJ whole genome shotgun (WGS) entry which is preliminary data.</text>
</comment>
<dbReference type="EMBL" id="BMRP01000036">
    <property type="protein sequence ID" value="GGU90356.1"/>
    <property type="molecule type" value="Genomic_DNA"/>
</dbReference>
<proteinExistence type="predicted"/>
<reference evidence="2" key="1">
    <citation type="journal article" date="2019" name="Int. J. Syst. Evol. Microbiol.">
        <title>The Global Catalogue of Microorganisms (GCM) 10K type strain sequencing project: providing services to taxonomists for standard genome sequencing and annotation.</title>
        <authorList>
            <consortium name="The Broad Institute Genomics Platform"/>
            <consortium name="The Broad Institute Genome Sequencing Center for Infectious Disease"/>
            <person name="Wu L."/>
            <person name="Ma J."/>
        </authorList>
    </citation>
    <scope>NUCLEOTIDE SEQUENCE [LARGE SCALE GENOMIC DNA]</scope>
    <source>
        <strain evidence="2">JCM 3399</strain>
    </source>
</reference>
<organism evidence="1 2">
    <name type="scientific">Streptomyces albospinus</name>
    <dbReference type="NCBI Taxonomy" id="285515"/>
    <lineage>
        <taxon>Bacteria</taxon>
        <taxon>Bacillati</taxon>
        <taxon>Actinomycetota</taxon>
        <taxon>Actinomycetes</taxon>
        <taxon>Kitasatosporales</taxon>
        <taxon>Streptomycetaceae</taxon>
        <taxon>Streptomyces</taxon>
    </lineage>
</organism>
<keyword evidence="2" id="KW-1185">Reference proteome</keyword>
<name>A0ABQ2VJ09_9ACTN</name>
<protein>
    <submittedName>
        <fullName evidence="1">Uncharacterized protein</fullName>
    </submittedName>
</protein>
<dbReference type="Proteomes" id="UP000654471">
    <property type="component" value="Unassembled WGS sequence"/>
</dbReference>
<evidence type="ECO:0000313" key="2">
    <source>
        <dbReference type="Proteomes" id="UP000654471"/>
    </source>
</evidence>
<accession>A0ABQ2VJ09</accession>
<gene>
    <name evidence="1" type="ORF">GCM10010211_66150</name>
</gene>
<evidence type="ECO:0000313" key="1">
    <source>
        <dbReference type="EMBL" id="GGU90356.1"/>
    </source>
</evidence>